<gene>
    <name evidence="1" type="ORF">FC093_18340</name>
</gene>
<evidence type="ECO:0008006" key="3">
    <source>
        <dbReference type="Google" id="ProtNLM"/>
    </source>
</evidence>
<dbReference type="RefSeq" id="WP_137263271.1">
    <property type="nucleotide sequence ID" value="NZ_SZQL01000017.1"/>
</dbReference>
<proteinExistence type="predicted"/>
<accession>A0A4V5UTR3</accession>
<evidence type="ECO:0000313" key="2">
    <source>
        <dbReference type="Proteomes" id="UP000305848"/>
    </source>
</evidence>
<dbReference type="Proteomes" id="UP000305848">
    <property type="component" value="Unassembled WGS sequence"/>
</dbReference>
<sequence>MYVVRDIFHLKFGHYRDAKALMDDIMQKGLLKDMKQPRVLTDFTGDAYRLILEASFDTLDEYEKSLTGNLSQNDWQQWYMKFKEHVERSYREILKQVM</sequence>
<organism evidence="1 2">
    <name type="scientific">Ilyomonas limi</name>
    <dbReference type="NCBI Taxonomy" id="2575867"/>
    <lineage>
        <taxon>Bacteria</taxon>
        <taxon>Pseudomonadati</taxon>
        <taxon>Bacteroidota</taxon>
        <taxon>Chitinophagia</taxon>
        <taxon>Chitinophagales</taxon>
        <taxon>Chitinophagaceae</taxon>
        <taxon>Ilyomonas</taxon>
    </lineage>
</organism>
<dbReference type="AlphaFoldDB" id="A0A4V5UTR3"/>
<name>A0A4V5UTR3_9BACT</name>
<comment type="caution">
    <text evidence="1">The sequence shown here is derived from an EMBL/GenBank/DDBJ whole genome shotgun (WGS) entry which is preliminary data.</text>
</comment>
<evidence type="ECO:0000313" key="1">
    <source>
        <dbReference type="EMBL" id="TKK65963.1"/>
    </source>
</evidence>
<protein>
    <recommendedName>
        <fullName evidence="3">NIPSNAP domain-containing protein</fullName>
    </recommendedName>
</protein>
<dbReference type="OrthoDB" id="797275at2"/>
<reference evidence="1 2" key="1">
    <citation type="submission" date="2019-05" db="EMBL/GenBank/DDBJ databases">
        <title>Panacibacter sp. strain 17mud1-8 Genome sequencing and assembly.</title>
        <authorList>
            <person name="Chhetri G."/>
        </authorList>
    </citation>
    <scope>NUCLEOTIDE SEQUENCE [LARGE SCALE GENOMIC DNA]</scope>
    <source>
        <strain evidence="1 2">17mud1-8</strain>
    </source>
</reference>
<dbReference type="EMBL" id="SZQL01000017">
    <property type="protein sequence ID" value="TKK65963.1"/>
    <property type="molecule type" value="Genomic_DNA"/>
</dbReference>
<keyword evidence="2" id="KW-1185">Reference proteome</keyword>